<keyword evidence="2" id="KW-1185">Reference proteome</keyword>
<dbReference type="AlphaFoldDB" id="A0AAV6VS33"/>
<dbReference type="EMBL" id="JAFNEN010000027">
    <property type="protein sequence ID" value="KAG8199455.1"/>
    <property type="molecule type" value="Genomic_DNA"/>
</dbReference>
<evidence type="ECO:0000313" key="1">
    <source>
        <dbReference type="EMBL" id="KAG8199455.1"/>
    </source>
</evidence>
<sequence>MNFMNKISEKRTMRCTCESDCFERQGCSTNSERKCSECHKVASSRMFLNPLDKNDKLRLYKGNKLFCSSMKDPRDNIEFKIPIETYAPEYQYYSTRFSTELNIAQGPDYGRAEDMKLRIDGYGPTNV</sequence>
<name>A0AAV6VS33_9ARAC</name>
<dbReference type="Proteomes" id="UP000827092">
    <property type="component" value="Unassembled WGS sequence"/>
</dbReference>
<protein>
    <submittedName>
        <fullName evidence="1">Uncharacterized protein</fullName>
    </submittedName>
</protein>
<accession>A0AAV6VS33</accession>
<comment type="caution">
    <text evidence="1">The sequence shown here is derived from an EMBL/GenBank/DDBJ whole genome shotgun (WGS) entry which is preliminary data.</text>
</comment>
<reference evidence="1 2" key="1">
    <citation type="journal article" date="2022" name="Nat. Ecol. Evol.">
        <title>A masculinizing supergene underlies an exaggerated male reproductive morph in a spider.</title>
        <authorList>
            <person name="Hendrickx F."/>
            <person name="De Corte Z."/>
            <person name="Sonet G."/>
            <person name="Van Belleghem S.M."/>
            <person name="Kostlbacher S."/>
            <person name="Vangestel C."/>
        </authorList>
    </citation>
    <scope>NUCLEOTIDE SEQUENCE [LARGE SCALE GENOMIC DNA]</scope>
    <source>
        <strain evidence="1">W744_W776</strain>
    </source>
</reference>
<evidence type="ECO:0000313" key="2">
    <source>
        <dbReference type="Proteomes" id="UP000827092"/>
    </source>
</evidence>
<proteinExistence type="predicted"/>
<organism evidence="1 2">
    <name type="scientific">Oedothorax gibbosus</name>
    <dbReference type="NCBI Taxonomy" id="931172"/>
    <lineage>
        <taxon>Eukaryota</taxon>
        <taxon>Metazoa</taxon>
        <taxon>Ecdysozoa</taxon>
        <taxon>Arthropoda</taxon>
        <taxon>Chelicerata</taxon>
        <taxon>Arachnida</taxon>
        <taxon>Araneae</taxon>
        <taxon>Araneomorphae</taxon>
        <taxon>Entelegynae</taxon>
        <taxon>Araneoidea</taxon>
        <taxon>Linyphiidae</taxon>
        <taxon>Erigoninae</taxon>
        <taxon>Oedothorax</taxon>
    </lineage>
</organism>
<gene>
    <name evidence="1" type="ORF">JTE90_000322</name>
</gene>